<proteinExistence type="predicted"/>
<reference evidence="2 3" key="1">
    <citation type="journal article" date="2016" name="Nat. Commun.">
        <title>Thousands of microbial genomes shed light on interconnected biogeochemical processes in an aquifer system.</title>
        <authorList>
            <person name="Anantharaman K."/>
            <person name="Brown C.T."/>
            <person name="Hug L.A."/>
            <person name="Sharon I."/>
            <person name="Castelle C.J."/>
            <person name="Probst A.J."/>
            <person name="Thomas B.C."/>
            <person name="Singh A."/>
            <person name="Wilkins M.J."/>
            <person name="Karaoz U."/>
            <person name="Brodie E.L."/>
            <person name="Williams K.H."/>
            <person name="Hubbard S.S."/>
            <person name="Banfield J.F."/>
        </authorList>
    </citation>
    <scope>NUCLEOTIDE SEQUENCE [LARGE SCALE GENOMIC DNA]</scope>
</reference>
<name>A0A1F6DJV0_9BACT</name>
<dbReference type="Pfam" id="PF12802">
    <property type="entry name" value="MarR_2"/>
    <property type="match status" value="1"/>
</dbReference>
<comment type="caution">
    <text evidence="2">The sequence shown here is derived from an EMBL/GenBank/DDBJ whole genome shotgun (WGS) entry which is preliminary data.</text>
</comment>
<dbReference type="InterPro" id="IPR036388">
    <property type="entry name" value="WH-like_DNA-bd_sf"/>
</dbReference>
<dbReference type="GO" id="GO:0003700">
    <property type="term" value="F:DNA-binding transcription factor activity"/>
    <property type="evidence" value="ECO:0007669"/>
    <property type="project" value="InterPro"/>
</dbReference>
<dbReference type="STRING" id="1798491.A3C87_03845"/>
<evidence type="ECO:0000259" key="1">
    <source>
        <dbReference type="PROSITE" id="PS50995"/>
    </source>
</evidence>
<dbReference type="PROSITE" id="PS50995">
    <property type="entry name" value="HTH_MARR_2"/>
    <property type="match status" value="1"/>
</dbReference>
<dbReference type="PANTHER" id="PTHR33164:SF101">
    <property type="entry name" value="TRANSCRIPTIONAL REPRESSOR MPRA"/>
    <property type="match status" value="1"/>
</dbReference>
<dbReference type="InterPro" id="IPR000835">
    <property type="entry name" value="HTH_MarR-typ"/>
</dbReference>
<organism evidence="2 3">
    <name type="scientific">Candidatus Kaiserbacteria bacterium RIFCSPHIGHO2_02_FULL_49_34</name>
    <dbReference type="NCBI Taxonomy" id="1798491"/>
    <lineage>
        <taxon>Bacteria</taxon>
        <taxon>Candidatus Kaiseribacteriota</taxon>
    </lineage>
</organism>
<dbReference type="InterPro" id="IPR036390">
    <property type="entry name" value="WH_DNA-bd_sf"/>
</dbReference>
<evidence type="ECO:0000313" key="3">
    <source>
        <dbReference type="Proteomes" id="UP000176511"/>
    </source>
</evidence>
<dbReference type="SMART" id="SM00347">
    <property type="entry name" value="HTH_MARR"/>
    <property type="match status" value="1"/>
</dbReference>
<dbReference type="PANTHER" id="PTHR33164">
    <property type="entry name" value="TRANSCRIPTIONAL REGULATOR, MARR FAMILY"/>
    <property type="match status" value="1"/>
</dbReference>
<gene>
    <name evidence="2" type="ORF">A3C87_03845</name>
</gene>
<dbReference type="SUPFAM" id="SSF46785">
    <property type="entry name" value="Winged helix' DNA-binding domain"/>
    <property type="match status" value="1"/>
</dbReference>
<evidence type="ECO:0000313" key="2">
    <source>
        <dbReference type="EMBL" id="OGG61709.1"/>
    </source>
</evidence>
<protein>
    <recommendedName>
        <fullName evidence="1">HTH marR-type domain-containing protein</fullName>
    </recommendedName>
</protein>
<dbReference type="GO" id="GO:0006950">
    <property type="term" value="P:response to stress"/>
    <property type="evidence" value="ECO:0007669"/>
    <property type="project" value="TreeGrafter"/>
</dbReference>
<dbReference type="Proteomes" id="UP000176511">
    <property type="component" value="Unassembled WGS sequence"/>
</dbReference>
<accession>A0A1F6DJV0</accession>
<feature type="domain" description="HTH marR-type" evidence="1">
    <location>
        <begin position="14"/>
        <end position="151"/>
    </location>
</feature>
<sequence length="157" mass="17579">MTKNSVVKSPPPRREEVLREISQTWRGIKQHMHVRISERVREDGATSLSQCAVLGNICARTDMTVKKIASFLGITSPAATQLVRELEGQELLKKVPNPDDSRSAFLLPTAAGKRHLAKTEKMFSAEFEKLLAILTDKELAEYARLSTKIATSLYEKK</sequence>
<dbReference type="AlphaFoldDB" id="A0A1F6DJV0"/>
<dbReference type="EMBL" id="MFLE01000015">
    <property type="protein sequence ID" value="OGG61709.1"/>
    <property type="molecule type" value="Genomic_DNA"/>
</dbReference>
<dbReference type="Gene3D" id="1.10.10.10">
    <property type="entry name" value="Winged helix-like DNA-binding domain superfamily/Winged helix DNA-binding domain"/>
    <property type="match status" value="1"/>
</dbReference>
<dbReference type="InterPro" id="IPR039422">
    <property type="entry name" value="MarR/SlyA-like"/>
</dbReference>